<sequence>MSEALAAQPCPVDPRIERWFADRDWQIFDFQREAWAAQRRGESGLIHAPTGTGKTLAAWFGAVNDWLARADDEAATPGLTVLWITPLRALAADTTQHLAASAAELGLNWTVERRTGDTKSHVKTRQRKKLPSALVTTPESLNLLLSYANHEQMFAGLQCVVVDEWHELLSTKRGVALELGLSRLRAISPGLRTWGVSATLANLDEAGDVLTGGQHVTRIRGVVPSATEITALIPPTIERFPWAGHMGTQMVEPVIAALEQAQTTLLFTNTRSQAELWHQALIRARPDWLDKIALHHGSLDRELRDTVEAMIADGRLACVVATSSLDLGVDFSPVDQVIQVGSPKGVARLLQRAGRSGHRPGVPSRILCVPTHAFELVEIAAARRKAEAGELEARRPLIGAIDVLAQHIVTRALGSTGEGGVASDALRAEIRSSHAYRDLTDEEWQWTLDFVTRGGAALSAYPEFRRVDLVDGKLAVNDKRIARRHRMTMGTITSDAAMRVQWVKGGRLGTVEERFIAQLKPGDVFLFSGRLLELVRVKELTAYVKSATRKNRQVPRWAGGRMAISGTLADAIRDLLEAARDDRYDEPELAAIRDLLEVQKRWSALPASDELLVEHVTSREGRHWFFYPFAGRLAHEGLSALVAWRLARMHKATFRFSVNDYGFELVTRSKVDFTEAELRAALSEDHLVDDLLTCLNASELAKHAFRDIARIAGLVFPGYPGTSKSARQIQASSGLVYDVLVRYDAGNRLLGQAKREVLERELEIGRLRSALQQIATQSIRLAEPPRLTPLGFPLWVERVASQVTGESWRDRVARMTVQLEKAADKKSGR</sequence>
<evidence type="ECO:0000313" key="13">
    <source>
        <dbReference type="Proteomes" id="UP000028302"/>
    </source>
</evidence>
<dbReference type="Pfam" id="PF19306">
    <property type="entry name" value="WHD_Lhr"/>
    <property type="match status" value="1"/>
</dbReference>
<dbReference type="InterPro" id="IPR026362">
    <property type="entry name" value="DEXH_lig_assoc"/>
</dbReference>
<dbReference type="EMBL" id="APNK01000012">
    <property type="protein sequence ID" value="KEZ77509.1"/>
    <property type="molecule type" value="Genomic_DNA"/>
</dbReference>
<dbReference type="GO" id="GO:0006281">
    <property type="term" value="P:DNA repair"/>
    <property type="evidence" value="ECO:0007669"/>
    <property type="project" value="UniProtKB-KW"/>
</dbReference>
<dbReference type="OrthoDB" id="9815222at2"/>
<evidence type="ECO:0000256" key="7">
    <source>
        <dbReference type="ARBA" id="ARBA00023204"/>
    </source>
</evidence>
<dbReference type="GO" id="GO:0004386">
    <property type="term" value="F:helicase activity"/>
    <property type="evidence" value="ECO:0007669"/>
    <property type="project" value="UniProtKB-KW"/>
</dbReference>
<dbReference type="STRING" id="1304275.C41B8_09921"/>
<comment type="similarity">
    <text evidence="9">Belongs to the Lhr helicase family. Lhr-Core subfamily.</text>
</comment>
<dbReference type="GO" id="GO:0005524">
    <property type="term" value="F:ATP binding"/>
    <property type="evidence" value="ECO:0007669"/>
    <property type="project" value="UniProtKB-KW"/>
</dbReference>
<keyword evidence="3" id="KW-0378">Hydrolase</keyword>
<dbReference type="SMART" id="SM00490">
    <property type="entry name" value="HELICc"/>
    <property type="match status" value="1"/>
</dbReference>
<reference evidence="12 13" key="1">
    <citation type="submission" date="2013-03" db="EMBL/GenBank/DDBJ databases">
        <title>Salinisphaera hydrothermalis C41B8 Genome Sequencing.</title>
        <authorList>
            <person name="Li C."/>
            <person name="Lai Q."/>
            <person name="Shao Z."/>
        </authorList>
    </citation>
    <scope>NUCLEOTIDE SEQUENCE [LARGE SCALE GENOMIC DNA]</scope>
    <source>
        <strain evidence="12 13">C41B8</strain>
    </source>
</reference>
<dbReference type="InterPro" id="IPR052511">
    <property type="entry name" value="ATP-dep_Helicase"/>
</dbReference>
<dbReference type="PROSITE" id="PS51194">
    <property type="entry name" value="HELICASE_CTER"/>
    <property type="match status" value="1"/>
</dbReference>
<name>A0A084ILC5_SALHC</name>
<dbReference type="PATRIC" id="fig|1304275.5.peg.2024"/>
<dbReference type="InterPro" id="IPR001650">
    <property type="entry name" value="Helicase_C-like"/>
</dbReference>
<dbReference type="RefSeq" id="WP_037337297.1">
    <property type="nucleotide sequence ID" value="NZ_APNK01000012.1"/>
</dbReference>
<accession>A0A084ILC5</accession>
<evidence type="ECO:0000256" key="8">
    <source>
        <dbReference type="ARBA" id="ARBA00023235"/>
    </source>
</evidence>
<keyword evidence="13" id="KW-1185">Reference proteome</keyword>
<evidence type="ECO:0000259" key="11">
    <source>
        <dbReference type="PROSITE" id="PS51194"/>
    </source>
</evidence>
<dbReference type="Proteomes" id="UP000028302">
    <property type="component" value="Unassembled WGS sequence"/>
</dbReference>
<dbReference type="eggNOG" id="COG1201">
    <property type="taxonomic scope" value="Bacteria"/>
</dbReference>
<evidence type="ECO:0000256" key="4">
    <source>
        <dbReference type="ARBA" id="ARBA00022806"/>
    </source>
</evidence>
<keyword evidence="2" id="KW-0227">DNA damage</keyword>
<dbReference type="Gene3D" id="3.40.50.300">
    <property type="entry name" value="P-loop containing nucleotide triphosphate hydrolases"/>
    <property type="match status" value="2"/>
</dbReference>
<dbReference type="SMART" id="SM00487">
    <property type="entry name" value="DEXDc"/>
    <property type="match status" value="1"/>
</dbReference>
<keyword evidence="6" id="KW-0238">DNA-binding</keyword>
<evidence type="ECO:0000256" key="6">
    <source>
        <dbReference type="ARBA" id="ARBA00023125"/>
    </source>
</evidence>
<organism evidence="12 13">
    <name type="scientific">Salinisphaera hydrothermalis (strain C41B8)</name>
    <dbReference type="NCBI Taxonomy" id="1304275"/>
    <lineage>
        <taxon>Bacteria</taxon>
        <taxon>Pseudomonadati</taxon>
        <taxon>Pseudomonadota</taxon>
        <taxon>Gammaproteobacteria</taxon>
        <taxon>Salinisphaerales</taxon>
        <taxon>Salinisphaeraceae</taxon>
        <taxon>Salinisphaera</taxon>
    </lineage>
</organism>
<feature type="domain" description="Helicase ATP-binding" evidence="10">
    <location>
        <begin position="35"/>
        <end position="218"/>
    </location>
</feature>
<dbReference type="InterPro" id="IPR013701">
    <property type="entry name" value="Lhr-like_DEAD/DEAH_assoc"/>
</dbReference>
<dbReference type="PROSITE" id="PS51192">
    <property type="entry name" value="HELICASE_ATP_BIND_1"/>
    <property type="match status" value="1"/>
</dbReference>
<dbReference type="InterPro" id="IPR017170">
    <property type="entry name" value="Lhr-like"/>
</dbReference>
<evidence type="ECO:0000259" key="10">
    <source>
        <dbReference type="PROSITE" id="PS51192"/>
    </source>
</evidence>
<keyword evidence="5" id="KW-0067">ATP-binding</keyword>
<dbReference type="Pfam" id="PF00270">
    <property type="entry name" value="DEAD"/>
    <property type="match status" value="1"/>
</dbReference>
<dbReference type="AlphaFoldDB" id="A0A084ILC5"/>
<keyword evidence="4 12" id="KW-0347">Helicase</keyword>
<dbReference type="InterPro" id="IPR014001">
    <property type="entry name" value="Helicase_ATP-bd"/>
</dbReference>
<evidence type="ECO:0000256" key="3">
    <source>
        <dbReference type="ARBA" id="ARBA00022801"/>
    </source>
</evidence>
<dbReference type="GO" id="GO:0003677">
    <property type="term" value="F:DNA binding"/>
    <property type="evidence" value="ECO:0007669"/>
    <property type="project" value="UniProtKB-KW"/>
</dbReference>
<gene>
    <name evidence="12" type="ORF">C41B8_09921</name>
</gene>
<dbReference type="PANTHER" id="PTHR47962">
    <property type="entry name" value="ATP-DEPENDENT HELICASE LHR-RELATED-RELATED"/>
    <property type="match status" value="1"/>
</dbReference>
<evidence type="ECO:0000256" key="2">
    <source>
        <dbReference type="ARBA" id="ARBA00022763"/>
    </source>
</evidence>
<evidence type="ECO:0000256" key="9">
    <source>
        <dbReference type="ARBA" id="ARBA00093467"/>
    </source>
</evidence>
<dbReference type="CDD" id="cd18796">
    <property type="entry name" value="SF2_C_LHR"/>
    <property type="match status" value="1"/>
</dbReference>
<evidence type="ECO:0000313" key="12">
    <source>
        <dbReference type="EMBL" id="KEZ77509.1"/>
    </source>
</evidence>
<proteinExistence type="inferred from homology"/>
<dbReference type="NCBIfam" id="TIGR04121">
    <property type="entry name" value="DEXH_lig_assoc"/>
    <property type="match status" value="1"/>
</dbReference>
<keyword evidence="7" id="KW-0234">DNA repair</keyword>
<feature type="domain" description="Helicase C-terminal" evidence="11">
    <location>
        <begin position="250"/>
        <end position="409"/>
    </location>
</feature>
<dbReference type="Pfam" id="PF00271">
    <property type="entry name" value="Helicase_C"/>
    <property type="match status" value="1"/>
</dbReference>
<dbReference type="GO" id="GO:0016887">
    <property type="term" value="F:ATP hydrolysis activity"/>
    <property type="evidence" value="ECO:0007669"/>
    <property type="project" value="TreeGrafter"/>
</dbReference>
<dbReference type="InterPro" id="IPR045628">
    <property type="entry name" value="Lhr_WH_dom"/>
</dbReference>
<keyword evidence="1" id="KW-0547">Nucleotide-binding</keyword>
<dbReference type="Pfam" id="PF08494">
    <property type="entry name" value="DEAD_assoc"/>
    <property type="match status" value="1"/>
</dbReference>
<dbReference type="SUPFAM" id="SSF52540">
    <property type="entry name" value="P-loop containing nucleoside triphosphate hydrolases"/>
    <property type="match status" value="1"/>
</dbReference>
<dbReference type="PIRSF" id="PIRSF037307">
    <property type="entry name" value="Lhr-like_helic_prd"/>
    <property type="match status" value="1"/>
</dbReference>
<evidence type="ECO:0000256" key="5">
    <source>
        <dbReference type="ARBA" id="ARBA00022840"/>
    </source>
</evidence>
<evidence type="ECO:0000256" key="1">
    <source>
        <dbReference type="ARBA" id="ARBA00022741"/>
    </source>
</evidence>
<dbReference type="InterPro" id="IPR027417">
    <property type="entry name" value="P-loop_NTPase"/>
</dbReference>
<dbReference type="PANTHER" id="PTHR47962:SF3">
    <property type="entry name" value="LARGE ATP-DEPENDENT HELICASE-RELATED PROTEIN"/>
    <property type="match status" value="1"/>
</dbReference>
<protein>
    <submittedName>
        <fullName evidence="12">DEAD/DEAH box helicase</fullName>
    </submittedName>
</protein>
<comment type="caution">
    <text evidence="12">The sequence shown here is derived from an EMBL/GenBank/DDBJ whole genome shotgun (WGS) entry which is preliminary data.</text>
</comment>
<keyword evidence="8" id="KW-0413">Isomerase</keyword>
<dbReference type="InterPro" id="IPR011545">
    <property type="entry name" value="DEAD/DEAH_box_helicase_dom"/>
</dbReference>